<dbReference type="EMBL" id="JAVIAC010000007">
    <property type="protein sequence ID" value="MDQ7953115.1"/>
    <property type="molecule type" value="Genomic_DNA"/>
</dbReference>
<keyword evidence="1" id="KW-0812">Transmembrane</keyword>
<gene>
    <name evidence="2" type="ORF">Q0031_15135</name>
</gene>
<proteinExistence type="predicted"/>
<protein>
    <submittedName>
        <fullName evidence="2">Uncharacterized protein</fullName>
    </submittedName>
</protein>
<evidence type="ECO:0000256" key="1">
    <source>
        <dbReference type="SAM" id="Phobius"/>
    </source>
</evidence>
<evidence type="ECO:0000313" key="3">
    <source>
        <dbReference type="Proteomes" id="UP001240529"/>
    </source>
</evidence>
<feature type="transmembrane region" description="Helical" evidence="1">
    <location>
        <begin position="92"/>
        <end position="113"/>
    </location>
</feature>
<keyword evidence="1" id="KW-1133">Transmembrane helix</keyword>
<dbReference type="AlphaFoldDB" id="A0AAP5C7A7"/>
<organism evidence="2 3">
    <name type="scientific">Stenotrophomonas geniculata</name>
    <dbReference type="NCBI Taxonomy" id="86188"/>
    <lineage>
        <taxon>Bacteria</taxon>
        <taxon>Pseudomonadati</taxon>
        <taxon>Pseudomonadota</taxon>
        <taxon>Gammaproteobacteria</taxon>
        <taxon>Lysobacterales</taxon>
        <taxon>Lysobacteraceae</taxon>
        <taxon>Stenotrophomonas</taxon>
    </lineage>
</organism>
<accession>A0AAP5C7A7</accession>
<dbReference type="RefSeq" id="WP_305730481.1">
    <property type="nucleotide sequence ID" value="NZ_JAUZEA010000007.1"/>
</dbReference>
<comment type="caution">
    <text evidence="2">The sequence shown here is derived from an EMBL/GenBank/DDBJ whole genome shotgun (WGS) entry which is preliminary data.</text>
</comment>
<reference evidence="2" key="1">
    <citation type="submission" date="2023-07" db="EMBL/GenBank/DDBJ databases">
        <authorList>
            <person name="Shahid S."/>
            <person name="Akbar M.Y."/>
            <person name="Ajmal W."/>
            <person name="Ansari A."/>
            <person name="Ghazanfar S."/>
        </authorList>
    </citation>
    <scope>NUCLEOTIDE SEQUENCE</scope>
    <source>
        <strain evidence="2">NIGAB</strain>
    </source>
</reference>
<feature type="transmembrane region" description="Helical" evidence="1">
    <location>
        <begin position="48"/>
        <end position="72"/>
    </location>
</feature>
<feature type="transmembrane region" description="Helical" evidence="1">
    <location>
        <begin position="6"/>
        <end position="28"/>
    </location>
</feature>
<dbReference type="Proteomes" id="UP001240529">
    <property type="component" value="Unassembled WGS sequence"/>
</dbReference>
<evidence type="ECO:0000313" key="2">
    <source>
        <dbReference type="EMBL" id="MDQ7953115.1"/>
    </source>
</evidence>
<keyword evidence="1" id="KW-0472">Membrane</keyword>
<name>A0AAP5C7A7_9GAMM</name>
<sequence length="127" mass="13851">MSVITMIAGAISTASLVALIHYVCSAHFEPEAFVRRAHVQSGMSPLKWIYSGLAWVGLAIMLYGGTQSALFWMPDNWGWTDEEGDIQPLKTFIAAGAAVLLTFPALGFVYRAAADRWDAIERKSPSS</sequence>